<proteinExistence type="predicted"/>
<dbReference type="EMBL" id="CM020618">
    <property type="protein sequence ID" value="KAK1858930.1"/>
    <property type="molecule type" value="Genomic_DNA"/>
</dbReference>
<name>A0ACC3BLT5_PYRYE</name>
<protein>
    <submittedName>
        <fullName evidence="1">Uncharacterized protein</fullName>
    </submittedName>
</protein>
<evidence type="ECO:0000313" key="1">
    <source>
        <dbReference type="EMBL" id="KAK1858930.1"/>
    </source>
</evidence>
<accession>A0ACC3BLT5</accession>
<evidence type="ECO:0000313" key="2">
    <source>
        <dbReference type="Proteomes" id="UP000798662"/>
    </source>
</evidence>
<keyword evidence="2" id="KW-1185">Reference proteome</keyword>
<sequence length="360" mass="36355">MHPHGPDTWTPPYAFRPPLPPGAAPSGIPYATGFGAAGGAYGHGYGVAAGTGFGTGGGAGYGGAGTGTGGGTGYGVGAVGGAGYGGGSSSGGGAHGFGTPAGYAGGHRTYTYEERTYGCGCGGPGCSGGGYLRHASQSGGSPLFTERRAFFESIDHAAAPEEDTFPAVVFEPSLGTIAPSVAWATSRLAAGMGKKSALEVALQTPAGPGSTGAPRYVFPHAPDMYVSTFVSLRPFIPVFDGPTGGAGGVPPGVSLFHSPPGVPGPPPVAPLPPPAAAPRSTAEVRLAAAAVFHHWASPQTSAPALLPRDQFLMSAWTAGVYVRNTAARAVCPHGMTLQDYENWWVREWIRQQNPHQPRHH</sequence>
<comment type="caution">
    <text evidence="1">The sequence shown here is derived from an EMBL/GenBank/DDBJ whole genome shotgun (WGS) entry which is preliminary data.</text>
</comment>
<reference evidence="1" key="1">
    <citation type="submission" date="2019-11" db="EMBL/GenBank/DDBJ databases">
        <title>Nori genome reveals adaptations in red seaweeds to the harsh intertidal environment.</title>
        <authorList>
            <person name="Wang D."/>
            <person name="Mao Y."/>
        </authorList>
    </citation>
    <scope>NUCLEOTIDE SEQUENCE</scope>
    <source>
        <tissue evidence="1">Gametophyte</tissue>
    </source>
</reference>
<organism evidence="1 2">
    <name type="scientific">Pyropia yezoensis</name>
    <name type="common">Susabi-nori</name>
    <name type="synonym">Porphyra yezoensis</name>
    <dbReference type="NCBI Taxonomy" id="2788"/>
    <lineage>
        <taxon>Eukaryota</taxon>
        <taxon>Rhodophyta</taxon>
        <taxon>Bangiophyceae</taxon>
        <taxon>Bangiales</taxon>
        <taxon>Bangiaceae</taxon>
        <taxon>Pyropia</taxon>
    </lineage>
</organism>
<gene>
    <name evidence="1" type="ORF">I4F81_001529</name>
</gene>
<dbReference type="Proteomes" id="UP000798662">
    <property type="component" value="Chromosome 1"/>
</dbReference>